<evidence type="ECO:0000313" key="2">
    <source>
        <dbReference type="Proteomes" id="UP000637643"/>
    </source>
</evidence>
<protein>
    <recommendedName>
        <fullName evidence="3">Helix-turn-helix domain-containing protein</fullName>
    </recommendedName>
</protein>
<comment type="caution">
    <text evidence="1">The sequence shown here is derived from an EMBL/GenBank/DDBJ whole genome shotgun (WGS) entry which is preliminary data.</text>
</comment>
<dbReference type="InterPro" id="IPR009057">
    <property type="entry name" value="Homeodomain-like_sf"/>
</dbReference>
<reference evidence="1" key="1">
    <citation type="journal article" date="2014" name="Int. J. Syst. Evol. Microbiol.">
        <title>Complete genome sequence of Corynebacterium casei LMG S-19264T (=DSM 44701T), isolated from a smear-ripened cheese.</title>
        <authorList>
            <consortium name="US DOE Joint Genome Institute (JGI-PGF)"/>
            <person name="Walter F."/>
            <person name="Albersmeier A."/>
            <person name="Kalinowski J."/>
            <person name="Ruckert C."/>
        </authorList>
    </citation>
    <scope>NUCLEOTIDE SEQUENCE</scope>
    <source>
        <strain evidence="1">CGMCC 1.16134</strain>
    </source>
</reference>
<dbReference type="EMBL" id="BMKR01000003">
    <property type="protein sequence ID" value="GGF65779.1"/>
    <property type="molecule type" value="Genomic_DNA"/>
</dbReference>
<evidence type="ECO:0000313" key="1">
    <source>
        <dbReference type="EMBL" id="GGF65779.1"/>
    </source>
</evidence>
<name>A0A917FBQ8_9BACL</name>
<organism evidence="1 2">
    <name type="scientific">Paenibacillus albidus</name>
    <dbReference type="NCBI Taxonomy" id="2041023"/>
    <lineage>
        <taxon>Bacteria</taxon>
        <taxon>Bacillati</taxon>
        <taxon>Bacillota</taxon>
        <taxon>Bacilli</taxon>
        <taxon>Bacillales</taxon>
        <taxon>Paenibacillaceae</taxon>
        <taxon>Paenibacillus</taxon>
    </lineage>
</organism>
<proteinExistence type="predicted"/>
<dbReference type="AlphaFoldDB" id="A0A917FBQ8"/>
<dbReference type="RefSeq" id="WP_229695974.1">
    <property type="nucleotide sequence ID" value="NZ_BMKR01000003.1"/>
</dbReference>
<reference evidence="1" key="2">
    <citation type="submission" date="2020-09" db="EMBL/GenBank/DDBJ databases">
        <authorList>
            <person name="Sun Q."/>
            <person name="Zhou Y."/>
        </authorList>
    </citation>
    <scope>NUCLEOTIDE SEQUENCE</scope>
    <source>
        <strain evidence="1">CGMCC 1.16134</strain>
    </source>
</reference>
<gene>
    <name evidence="1" type="ORF">GCM10010912_08540</name>
</gene>
<dbReference type="Pfam" id="PF13565">
    <property type="entry name" value="HTH_32"/>
    <property type="match status" value="1"/>
</dbReference>
<sequence length="162" mass="18529">MTTGPKTLPIEVTPEQQHILERYIGRRKTPQYLAKRARLVLEAKAGLSNSEISRRLPLDRTQVVMWRKRWVERYPGLCRIEQEPPNELEASILQALRDEPHPGHPSTFSAEQVVQIVAIASVDPKDCGRPISHWTPREVRDEVLKRGIVPSISVTQVGRFLK</sequence>
<dbReference type="Proteomes" id="UP000637643">
    <property type="component" value="Unassembled WGS sequence"/>
</dbReference>
<evidence type="ECO:0008006" key="3">
    <source>
        <dbReference type="Google" id="ProtNLM"/>
    </source>
</evidence>
<keyword evidence="2" id="KW-1185">Reference proteome</keyword>
<dbReference type="SUPFAM" id="SSF46689">
    <property type="entry name" value="Homeodomain-like"/>
    <property type="match status" value="1"/>
</dbReference>
<accession>A0A917FBQ8</accession>